<dbReference type="AlphaFoldDB" id="A0A075A1C4"/>
<dbReference type="RefSeq" id="XP_009175094.1">
    <property type="nucleotide sequence ID" value="XM_009176830.1"/>
</dbReference>
<feature type="compositionally biased region" description="Polar residues" evidence="1">
    <location>
        <begin position="9"/>
        <end position="21"/>
    </location>
</feature>
<evidence type="ECO:0000313" key="2">
    <source>
        <dbReference type="EMBL" id="KER21159.1"/>
    </source>
</evidence>
<proteinExistence type="predicted"/>
<name>A0A075A1C4_OPIVI</name>
<sequence>MKARKTKFRMNSQKKSGSSQHDCTRELVKRRPGIALGSDTDTIFGYMAVRDATVRGNSHYTELASEDYIHRQKAQRRSSTSACA</sequence>
<keyword evidence="3" id="KW-1185">Reference proteome</keyword>
<dbReference type="Proteomes" id="UP000054324">
    <property type="component" value="Unassembled WGS sequence"/>
</dbReference>
<gene>
    <name evidence="2" type="ORF">T265_10455</name>
</gene>
<dbReference type="EMBL" id="KL596989">
    <property type="protein sequence ID" value="KER21159.1"/>
    <property type="molecule type" value="Genomic_DNA"/>
</dbReference>
<evidence type="ECO:0000313" key="3">
    <source>
        <dbReference type="Proteomes" id="UP000054324"/>
    </source>
</evidence>
<evidence type="ECO:0000256" key="1">
    <source>
        <dbReference type="SAM" id="MobiDB-lite"/>
    </source>
</evidence>
<dbReference type="KEGG" id="ovi:T265_10455"/>
<accession>A0A075A1C4</accession>
<organism evidence="2 3">
    <name type="scientific">Opisthorchis viverrini</name>
    <name type="common">Southeast Asian liver fluke</name>
    <dbReference type="NCBI Taxonomy" id="6198"/>
    <lineage>
        <taxon>Eukaryota</taxon>
        <taxon>Metazoa</taxon>
        <taxon>Spiralia</taxon>
        <taxon>Lophotrochozoa</taxon>
        <taxon>Platyhelminthes</taxon>
        <taxon>Trematoda</taxon>
        <taxon>Digenea</taxon>
        <taxon>Opisthorchiida</taxon>
        <taxon>Opisthorchiata</taxon>
        <taxon>Opisthorchiidae</taxon>
        <taxon>Opisthorchis</taxon>
    </lineage>
</organism>
<protein>
    <submittedName>
        <fullName evidence="2">Uncharacterized protein</fullName>
    </submittedName>
</protein>
<reference evidence="2 3" key="1">
    <citation type="submission" date="2013-11" db="EMBL/GenBank/DDBJ databases">
        <title>Opisthorchis viverrini - life in the bile duct.</title>
        <authorList>
            <person name="Young N.D."/>
            <person name="Nagarajan N."/>
            <person name="Lin S.J."/>
            <person name="Korhonen P.K."/>
            <person name="Jex A.R."/>
            <person name="Hall R.S."/>
            <person name="Safavi-Hemami H."/>
            <person name="Kaewkong W."/>
            <person name="Bertrand D."/>
            <person name="Gao S."/>
            <person name="Seet Q."/>
            <person name="Wongkham S."/>
            <person name="Teh B.T."/>
            <person name="Wongkham C."/>
            <person name="Intapan P.M."/>
            <person name="Maleewong W."/>
            <person name="Yang X."/>
            <person name="Hu M."/>
            <person name="Wang Z."/>
            <person name="Hofmann A."/>
            <person name="Sternberg P.W."/>
            <person name="Tan P."/>
            <person name="Wang J."/>
            <person name="Gasser R.B."/>
        </authorList>
    </citation>
    <scope>NUCLEOTIDE SEQUENCE [LARGE SCALE GENOMIC DNA]</scope>
</reference>
<dbReference type="GeneID" id="20324623"/>
<feature type="region of interest" description="Disordered" evidence="1">
    <location>
        <begin position="1"/>
        <end position="25"/>
    </location>
</feature>
<dbReference type="CTD" id="20324623"/>